<evidence type="ECO:0000256" key="4">
    <source>
        <dbReference type="ARBA" id="ARBA00023136"/>
    </source>
</evidence>
<evidence type="ECO:0000256" key="1">
    <source>
        <dbReference type="ARBA" id="ARBA00004370"/>
    </source>
</evidence>
<protein>
    <recommendedName>
        <fullName evidence="5">SUN domain-containing protein</fullName>
    </recommendedName>
</protein>
<evidence type="ECO:0000259" key="5">
    <source>
        <dbReference type="PROSITE" id="PS51469"/>
    </source>
</evidence>
<dbReference type="InterPro" id="IPR045119">
    <property type="entry name" value="SUN1-5"/>
</dbReference>
<keyword evidence="7" id="KW-1185">Reference proteome</keyword>
<dbReference type="Proteomes" id="UP000313359">
    <property type="component" value="Unassembled WGS sequence"/>
</dbReference>
<dbReference type="InterPro" id="IPR012919">
    <property type="entry name" value="SUN_dom"/>
</dbReference>
<dbReference type="OrthoDB" id="342281at2759"/>
<keyword evidence="3" id="KW-1133">Transmembrane helix</keyword>
<dbReference type="AlphaFoldDB" id="A0A5C2RKB5"/>
<dbReference type="EMBL" id="ML122514">
    <property type="protein sequence ID" value="RPD52022.1"/>
    <property type="molecule type" value="Genomic_DNA"/>
</dbReference>
<comment type="subcellular location">
    <subcellularLocation>
        <location evidence="1">Membrane</location>
    </subcellularLocation>
</comment>
<evidence type="ECO:0000313" key="6">
    <source>
        <dbReference type="EMBL" id="RPD52022.1"/>
    </source>
</evidence>
<keyword evidence="4" id="KW-0472">Membrane</keyword>
<dbReference type="STRING" id="1328759.A0A5C2RKB5"/>
<evidence type="ECO:0000256" key="3">
    <source>
        <dbReference type="ARBA" id="ARBA00022989"/>
    </source>
</evidence>
<dbReference type="GO" id="GO:0043495">
    <property type="term" value="F:protein-membrane adaptor activity"/>
    <property type="evidence" value="ECO:0007669"/>
    <property type="project" value="TreeGrafter"/>
</dbReference>
<dbReference type="PANTHER" id="PTHR12911:SF8">
    <property type="entry name" value="KLAROID PROTEIN-RELATED"/>
    <property type="match status" value="1"/>
</dbReference>
<keyword evidence="2" id="KW-0812">Transmembrane</keyword>
<accession>A0A5C2RKB5</accession>
<gene>
    <name evidence="6" type="ORF">L227DRAFT_515431</name>
</gene>
<evidence type="ECO:0000256" key="2">
    <source>
        <dbReference type="ARBA" id="ARBA00022692"/>
    </source>
</evidence>
<dbReference type="Pfam" id="PF07738">
    <property type="entry name" value="Sad1_UNC"/>
    <property type="match status" value="1"/>
</dbReference>
<dbReference type="Gene3D" id="2.60.120.260">
    <property type="entry name" value="Galactose-binding domain-like"/>
    <property type="match status" value="1"/>
</dbReference>
<sequence>FFDRRRHQLPAHLTHYIDNAVRQSYLRQFTPRDHALAVDGACIVPNLSTRTETSPSRSHKPTSSHPAEVILRENLHGGSCWTLPASHGQVGIRLPHVIHPSSVTIDHLPKEILQDIGQAPRRMRLWGTLDGDVNAQLYGEALDQLHEGPPITEGYTFIHLADFEYDVYADHPIQTFPVQAHVYEKRLHIGVFVIELLDNWGSQETCLYRLRIHGDLV</sequence>
<name>A0A5C2RKB5_9APHY</name>
<feature type="domain" description="SUN" evidence="5">
    <location>
        <begin position="19"/>
        <end position="217"/>
    </location>
</feature>
<dbReference type="GO" id="GO:0016020">
    <property type="term" value="C:membrane"/>
    <property type="evidence" value="ECO:0007669"/>
    <property type="project" value="UniProtKB-SubCell"/>
</dbReference>
<reference evidence="6" key="1">
    <citation type="journal article" date="2018" name="Genome Biol. Evol.">
        <title>Genomics and development of Lentinus tigrinus, a white-rot wood-decaying mushroom with dimorphic fruiting bodies.</title>
        <authorList>
            <person name="Wu B."/>
            <person name="Xu Z."/>
            <person name="Knudson A."/>
            <person name="Carlson A."/>
            <person name="Chen N."/>
            <person name="Kovaka S."/>
            <person name="LaButti K."/>
            <person name="Lipzen A."/>
            <person name="Pennachio C."/>
            <person name="Riley R."/>
            <person name="Schakwitz W."/>
            <person name="Umezawa K."/>
            <person name="Ohm R.A."/>
            <person name="Grigoriev I.V."/>
            <person name="Nagy L.G."/>
            <person name="Gibbons J."/>
            <person name="Hibbett D."/>
        </authorList>
    </citation>
    <scope>NUCLEOTIDE SEQUENCE [LARGE SCALE GENOMIC DNA]</scope>
    <source>
        <strain evidence="6">ALCF2SS1-6</strain>
    </source>
</reference>
<dbReference type="PANTHER" id="PTHR12911">
    <property type="entry name" value="SAD1/UNC-84-LIKE PROTEIN-RELATED"/>
    <property type="match status" value="1"/>
</dbReference>
<dbReference type="PROSITE" id="PS51469">
    <property type="entry name" value="SUN"/>
    <property type="match status" value="1"/>
</dbReference>
<proteinExistence type="predicted"/>
<feature type="non-terminal residue" evidence="6">
    <location>
        <position position="1"/>
    </location>
</feature>
<evidence type="ECO:0000313" key="7">
    <source>
        <dbReference type="Proteomes" id="UP000313359"/>
    </source>
</evidence>
<organism evidence="6 7">
    <name type="scientific">Lentinus tigrinus ALCF2SS1-6</name>
    <dbReference type="NCBI Taxonomy" id="1328759"/>
    <lineage>
        <taxon>Eukaryota</taxon>
        <taxon>Fungi</taxon>
        <taxon>Dikarya</taxon>
        <taxon>Basidiomycota</taxon>
        <taxon>Agaricomycotina</taxon>
        <taxon>Agaricomycetes</taxon>
        <taxon>Polyporales</taxon>
        <taxon>Polyporaceae</taxon>
        <taxon>Lentinus</taxon>
    </lineage>
</organism>
<dbReference type="GO" id="GO:0005635">
    <property type="term" value="C:nuclear envelope"/>
    <property type="evidence" value="ECO:0007669"/>
    <property type="project" value="UniProtKB-ARBA"/>
</dbReference>